<gene>
    <name evidence="2" type="ORF">ACFQWB_03555</name>
</gene>
<sequence>MEFLRFPDEFHSEESCALALFAAKWPNGYVCPRCGSRQCCRIETRRLPLFQCAHCRHQTSLIANTVMSRSRTPLTKWFQALYLMTRPLIGVSASTLKLIIGVTYKTAWLMLHKIRHEMSEYDRRRLLTGVVRAIPGIFGSTPYPLYDSIPAKYPVIMGMSLQNSKQPASIKLISTDRSATLNDTIPNFRSRHVCPNCADFEVIRSIRGATEWGFTKKIFVMATMWIGSLYYGVSQKHLQKYLDEYVYRYNCAIRNESMLTGTLKSCSAYSAITYRELIGKSVQSPRQNRDDLPCLVGAA</sequence>
<evidence type="ECO:0000259" key="1">
    <source>
        <dbReference type="Pfam" id="PF12760"/>
    </source>
</evidence>
<comment type="caution">
    <text evidence="2">The sequence shown here is derived from an EMBL/GenBank/DDBJ whole genome shotgun (WGS) entry which is preliminary data.</text>
</comment>
<feature type="domain" description="Transposase zinc-ribbon" evidence="1">
    <location>
        <begin position="12"/>
        <end position="58"/>
    </location>
</feature>
<dbReference type="InterPro" id="IPR024442">
    <property type="entry name" value="Transposase_Zn_ribbon"/>
</dbReference>
<dbReference type="RefSeq" id="WP_138790286.1">
    <property type="nucleotide sequence ID" value="NZ_JBHTGQ010000008.1"/>
</dbReference>
<dbReference type="EMBL" id="JBHTGQ010000008">
    <property type="protein sequence ID" value="MFC7749023.1"/>
    <property type="molecule type" value="Genomic_DNA"/>
</dbReference>
<evidence type="ECO:0000313" key="2">
    <source>
        <dbReference type="EMBL" id="MFC7749023.1"/>
    </source>
</evidence>
<accession>A0ABW2V412</accession>
<dbReference type="Pfam" id="PF12760">
    <property type="entry name" value="Zn_ribbon_IS1595"/>
    <property type="match status" value="1"/>
</dbReference>
<name>A0ABW2V412_9BACL</name>
<evidence type="ECO:0000313" key="3">
    <source>
        <dbReference type="Proteomes" id="UP001596528"/>
    </source>
</evidence>
<organism evidence="2 3">
    <name type="scientific">Paenibacillus thermoaerophilus</name>
    <dbReference type="NCBI Taxonomy" id="1215385"/>
    <lineage>
        <taxon>Bacteria</taxon>
        <taxon>Bacillati</taxon>
        <taxon>Bacillota</taxon>
        <taxon>Bacilli</taxon>
        <taxon>Bacillales</taxon>
        <taxon>Paenibacillaceae</taxon>
        <taxon>Paenibacillus</taxon>
    </lineage>
</organism>
<dbReference type="Proteomes" id="UP001596528">
    <property type="component" value="Unassembled WGS sequence"/>
</dbReference>
<reference evidence="3" key="1">
    <citation type="journal article" date="2019" name="Int. J. Syst. Evol. Microbiol.">
        <title>The Global Catalogue of Microorganisms (GCM) 10K type strain sequencing project: providing services to taxonomists for standard genome sequencing and annotation.</title>
        <authorList>
            <consortium name="The Broad Institute Genomics Platform"/>
            <consortium name="The Broad Institute Genome Sequencing Center for Infectious Disease"/>
            <person name="Wu L."/>
            <person name="Ma J."/>
        </authorList>
    </citation>
    <scope>NUCLEOTIDE SEQUENCE [LARGE SCALE GENOMIC DNA]</scope>
    <source>
        <strain evidence="3">JCM 18657</strain>
    </source>
</reference>
<proteinExistence type="predicted"/>
<keyword evidence="3" id="KW-1185">Reference proteome</keyword>
<protein>
    <submittedName>
        <fullName evidence="2">Transposase</fullName>
    </submittedName>
</protein>